<reference evidence="4" key="1">
    <citation type="journal article" date="2023" name="Mol. Phylogenet. Evol.">
        <title>Genome-scale phylogeny and comparative genomics of the fungal order Sordariales.</title>
        <authorList>
            <person name="Hensen N."/>
            <person name="Bonometti L."/>
            <person name="Westerberg I."/>
            <person name="Brannstrom I.O."/>
            <person name="Guillou S."/>
            <person name="Cros-Aarteil S."/>
            <person name="Calhoun S."/>
            <person name="Haridas S."/>
            <person name="Kuo A."/>
            <person name="Mondo S."/>
            <person name="Pangilinan J."/>
            <person name="Riley R."/>
            <person name="LaButti K."/>
            <person name="Andreopoulos B."/>
            <person name="Lipzen A."/>
            <person name="Chen C."/>
            <person name="Yan M."/>
            <person name="Daum C."/>
            <person name="Ng V."/>
            <person name="Clum A."/>
            <person name="Steindorff A."/>
            <person name="Ohm R.A."/>
            <person name="Martin F."/>
            <person name="Silar P."/>
            <person name="Natvig D.O."/>
            <person name="Lalanne C."/>
            <person name="Gautier V."/>
            <person name="Ament-Velasquez S.L."/>
            <person name="Kruys A."/>
            <person name="Hutchinson M.I."/>
            <person name="Powell A.J."/>
            <person name="Barry K."/>
            <person name="Miller A.N."/>
            <person name="Grigoriev I.V."/>
            <person name="Debuchy R."/>
            <person name="Gladieux P."/>
            <person name="Hiltunen Thoren M."/>
            <person name="Johannesson H."/>
        </authorList>
    </citation>
    <scope>NUCLEOTIDE SEQUENCE</scope>
    <source>
        <strain evidence="4">PSN309</strain>
    </source>
</reference>
<evidence type="ECO:0000313" key="5">
    <source>
        <dbReference type="Proteomes" id="UP001302126"/>
    </source>
</evidence>
<proteinExistence type="predicted"/>
<keyword evidence="2" id="KW-0812">Transmembrane</keyword>
<accession>A0AAN6WZN0</accession>
<evidence type="ECO:0000256" key="3">
    <source>
        <dbReference type="SAM" id="SignalP"/>
    </source>
</evidence>
<evidence type="ECO:0000313" key="4">
    <source>
        <dbReference type="EMBL" id="KAK4191144.1"/>
    </source>
</evidence>
<gene>
    <name evidence="4" type="ORF">QBC35DRAFT_36600</name>
</gene>
<organism evidence="4 5">
    <name type="scientific">Podospora australis</name>
    <dbReference type="NCBI Taxonomy" id="1536484"/>
    <lineage>
        <taxon>Eukaryota</taxon>
        <taxon>Fungi</taxon>
        <taxon>Dikarya</taxon>
        <taxon>Ascomycota</taxon>
        <taxon>Pezizomycotina</taxon>
        <taxon>Sordariomycetes</taxon>
        <taxon>Sordariomycetidae</taxon>
        <taxon>Sordariales</taxon>
        <taxon>Podosporaceae</taxon>
        <taxon>Podospora</taxon>
    </lineage>
</organism>
<evidence type="ECO:0000256" key="1">
    <source>
        <dbReference type="SAM" id="MobiDB-lite"/>
    </source>
</evidence>
<sequence>MKSFFLPIALLASSVAAQTSACGADYIVEACLSSQTDILNKCGAQDYNCRCAAWEAIITCYNNCPNDTRKFESQGQKEIFCGYASQFPSSTTKVAAARQSQAQVQHTSNSNAAGNEATGTADSTASSTSTSTPATNTNSAAYLALNAGGVLAAVAGVVAVVL</sequence>
<evidence type="ECO:0000256" key="2">
    <source>
        <dbReference type="SAM" id="Phobius"/>
    </source>
</evidence>
<evidence type="ECO:0008006" key="6">
    <source>
        <dbReference type="Google" id="ProtNLM"/>
    </source>
</evidence>
<feature type="chain" id="PRO_5043046227" description="GPI anchored serine-threonine rich protein" evidence="3">
    <location>
        <begin position="18"/>
        <end position="162"/>
    </location>
</feature>
<reference evidence="4" key="2">
    <citation type="submission" date="2023-05" db="EMBL/GenBank/DDBJ databases">
        <authorList>
            <consortium name="Lawrence Berkeley National Laboratory"/>
            <person name="Steindorff A."/>
            <person name="Hensen N."/>
            <person name="Bonometti L."/>
            <person name="Westerberg I."/>
            <person name="Brannstrom I.O."/>
            <person name="Guillou S."/>
            <person name="Cros-Aarteil S."/>
            <person name="Calhoun S."/>
            <person name="Haridas S."/>
            <person name="Kuo A."/>
            <person name="Mondo S."/>
            <person name="Pangilinan J."/>
            <person name="Riley R."/>
            <person name="Labutti K."/>
            <person name="Andreopoulos B."/>
            <person name="Lipzen A."/>
            <person name="Chen C."/>
            <person name="Yanf M."/>
            <person name="Daum C."/>
            <person name="Ng V."/>
            <person name="Clum A."/>
            <person name="Ohm R."/>
            <person name="Martin F."/>
            <person name="Silar P."/>
            <person name="Natvig D."/>
            <person name="Lalanne C."/>
            <person name="Gautier V."/>
            <person name="Ament-Velasquez S.L."/>
            <person name="Kruys A."/>
            <person name="Hutchinson M.I."/>
            <person name="Powell A.J."/>
            <person name="Barry K."/>
            <person name="Miller A.N."/>
            <person name="Grigoriev I.V."/>
            <person name="Debuchy R."/>
            <person name="Gladieux P."/>
            <person name="Thoren M.H."/>
            <person name="Johannesson H."/>
        </authorList>
    </citation>
    <scope>NUCLEOTIDE SEQUENCE</scope>
    <source>
        <strain evidence="4">PSN309</strain>
    </source>
</reference>
<keyword evidence="5" id="KW-1185">Reference proteome</keyword>
<keyword evidence="2" id="KW-1133">Transmembrane helix</keyword>
<dbReference type="Proteomes" id="UP001302126">
    <property type="component" value="Unassembled WGS sequence"/>
</dbReference>
<dbReference type="EMBL" id="MU864361">
    <property type="protein sequence ID" value="KAK4191144.1"/>
    <property type="molecule type" value="Genomic_DNA"/>
</dbReference>
<feature type="region of interest" description="Disordered" evidence="1">
    <location>
        <begin position="99"/>
        <end position="132"/>
    </location>
</feature>
<feature type="transmembrane region" description="Helical" evidence="2">
    <location>
        <begin position="140"/>
        <end position="161"/>
    </location>
</feature>
<feature type="signal peptide" evidence="3">
    <location>
        <begin position="1"/>
        <end position="17"/>
    </location>
</feature>
<name>A0AAN6WZN0_9PEZI</name>
<keyword evidence="3" id="KW-0732">Signal</keyword>
<feature type="compositionally biased region" description="Low complexity" evidence="1">
    <location>
        <begin position="117"/>
        <end position="132"/>
    </location>
</feature>
<protein>
    <recommendedName>
        <fullName evidence="6">GPI anchored serine-threonine rich protein</fullName>
    </recommendedName>
</protein>
<keyword evidence="2" id="KW-0472">Membrane</keyword>
<comment type="caution">
    <text evidence="4">The sequence shown here is derived from an EMBL/GenBank/DDBJ whole genome shotgun (WGS) entry which is preliminary data.</text>
</comment>
<dbReference type="AlphaFoldDB" id="A0AAN6WZN0"/>